<dbReference type="GO" id="GO:0008234">
    <property type="term" value="F:cysteine-type peptidase activity"/>
    <property type="evidence" value="ECO:0007669"/>
    <property type="project" value="InterPro"/>
</dbReference>
<proteinExistence type="predicted"/>
<dbReference type="KEGG" id="zga:ZOBELLIA_290"/>
<reference evidence="4" key="1">
    <citation type="submission" date="2009-07" db="EMBL/GenBank/DDBJ databases">
        <title>Complete genome sequence of Zobellia galactanivorans Dsij.</title>
        <authorList>
            <consortium name="Genoscope - CEA"/>
        </authorList>
    </citation>
    <scope>NUCLEOTIDE SEQUENCE [LARGE SCALE GENOMIC DNA]</scope>
    <source>
        <strain evidence="4">DSM 12802 / CCUG 47099 / CIP 106680 / NCIMB 13871 / Dsij</strain>
    </source>
</reference>
<protein>
    <submittedName>
        <fullName evidence="3">Putative cysteine peptidase</fullName>
    </submittedName>
</protein>
<dbReference type="SUPFAM" id="SSF54001">
    <property type="entry name" value="Cysteine proteinases"/>
    <property type="match status" value="1"/>
</dbReference>
<dbReference type="OrthoDB" id="3648721at2"/>
<keyword evidence="4" id="KW-1185">Reference proteome</keyword>
<sequence length="582" mass="66802">MRKIEIITIKILALCLIVSCSAPEVEIIPETETQGEYVNLINQQSELKPQGGRGTCIVFAAVAAVEAKLKRKGFGEVDLSEEFVNYARKAFYIHPVMQDYVDGRKTENQLGSQGGGGGFYTASHMLAGLKVPKEVVMPYQTSNNYYTQNYPILNRLLNEDEFKTQFNYNTFNLNPEILTDDLLRGEHTWYSVTGVQEIIDPRQNIDQIENALRNRNEVIIDFRVPVDFNLDENNTWRASSNDSANGAHSVLLVGFDKRNPDASKHYFIVKNSWGNVRTDKREEYAGYTTFSYDFIQKNVTVAGFIKDVKTLSFGNDGFKWPELKFIGRWKTVFHGQNGTLDIYNIPGLNDAVIESHFQQGRISSKHEDYRIGTYYDENGTVYRVNGKMEGNKLTFSLNYEQPILPWEEPFPGIFSNEETYARDGYKKFTFYLDKNNFMGGYATKGEYYSSAHKYVGGFATKMERPNINYTILTRTTPSNYLQRPFKFYSELIEGDIYFDKTTLYSSSYFEVSGQFISENNFGVSVKLLVPRDANENTIFKIVYPNKELRFECKLAQRKDAFIGILPDADEDKVIPFLLYVNE</sequence>
<organism evidence="3 4">
    <name type="scientific">Zobellia galactanivorans (strain DSM 12802 / CCUG 47099 / CIP 106680 / NCIMB 13871 / Dsij)</name>
    <dbReference type="NCBI Taxonomy" id="63186"/>
    <lineage>
        <taxon>Bacteria</taxon>
        <taxon>Pseudomonadati</taxon>
        <taxon>Bacteroidota</taxon>
        <taxon>Flavobacteriia</taxon>
        <taxon>Flavobacteriales</taxon>
        <taxon>Flavobacteriaceae</taxon>
        <taxon>Zobellia</taxon>
    </lineage>
</organism>
<feature type="domain" description="Peptidase C1A papain C-terminal" evidence="2">
    <location>
        <begin position="45"/>
        <end position="275"/>
    </location>
</feature>
<reference evidence="3 4" key="2">
    <citation type="journal article" date="2012" name="Environ. Microbiol.">
        <title>Characterization of the first alginolytic operons in a marine bacterium: from their emergence in marine Flavobacteriia to their independent transfers to marine Proteobacteria and human gut Bacteroides.</title>
        <authorList>
            <person name="Thomas F."/>
            <person name="Barbeyron T."/>
            <person name="Tonon T."/>
            <person name="Genicot S."/>
            <person name="Czjzek M."/>
            <person name="Michel G."/>
        </authorList>
    </citation>
    <scope>NUCLEOTIDE SEQUENCE [LARGE SCALE GENOMIC DNA]</scope>
    <source>
        <strain evidence="4">DSM 12802 / CCUG 47099 / CIP 106680 / NCIMB 13871 / Dsij</strain>
    </source>
</reference>
<dbReference type="PROSITE" id="PS00639">
    <property type="entry name" value="THIOL_PROTEASE_HIS"/>
    <property type="match status" value="1"/>
</dbReference>
<dbReference type="AlphaFoldDB" id="G0L966"/>
<name>G0L966_ZOBGA</name>
<evidence type="ECO:0000313" key="3">
    <source>
        <dbReference type="EMBL" id="CAZ94363.1"/>
    </source>
</evidence>
<evidence type="ECO:0000313" key="4">
    <source>
        <dbReference type="Proteomes" id="UP000008898"/>
    </source>
</evidence>
<dbReference type="RefSeq" id="WP_013991676.1">
    <property type="nucleotide sequence ID" value="NC_015844.1"/>
</dbReference>
<dbReference type="Gene3D" id="3.90.70.10">
    <property type="entry name" value="Cysteine proteinases"/>
    <property type="match status" value="1"/>
</dbReference>
<feature type="chain" id="PRO_5003402317" evidence="1">
    <location>
        <begin position="23"/>
        <end position="582"/>
    </location>
</feature>
<keyword evidence="1" id="KW-0732">Signal</keyword>
<dbReference type="InterPro" id="IPR038765">
    <property type="entry name" value="Papain-like_cys_pep_sf"/>
</dbReference>
<dbReference type="HOGENOM" id="CLU_468458_0_0_10"/>
<feature type="signal peptide" evidence="1">
    <location>
        <begin position="1"/>
        <end position="22"/>
    </location>
</feature>
<accession>G0L966</accession>
<dbReference type="InterPro" id="IPR025660">
    <property type="entry name" value="Pept_his_AS"/>
</dbReference>
<dbReference type="InterPro" id="IPR000668">
    <property type="entry name" value="Peptidase_C1A_C"/>
</dbReference>
<dbReference type="Proteomes" id="UP000008898">
    <property type="component" value="Chromosome"/>
</dbReference>
<dbReference type="GO" id="GO:0006508">
    <property type="term" value="P:proteolysis"/>
    <property type="evidence" value="ECO:0007669"/>
    <property type="project" value="InterPro"/>
</dbReference>
<dbReference type="Pfam" id="PF00112">
    <property type="entry name" value="Peptidase_C1"/>
    <property type="match status" value="1"/>
</dbReference>
<dbReference type="EMBL" id="FP476056">
    <property type="protein sequence ID" value="CAZ94363.1"/>
    <property type="molecule type" value="Genomic_DNA"/>
</dbReference>
<gene>
    <name evidence="3" type="ordered locus">zobellia_290</name>
</gene>
<evidence type="ECO:0000256" key="1">
    <source>
        <dbReference type="SAM" id="SignalP"/>
    </source>
</evidence>
<evidence type="ECO:0000259" key="2">
    <source>
        <dbReference type="Pfam" id="PF00112"/>
    </source>
</evidence>